<sequence>MNLPPECIPLILIHLKADIKTLHSCLFVNRLWCSETVRILWHQPFRHLYTSDCQMEIRILQAENLILTYLSCIFYQYNEELVKNSVILTPVKKPLFNYIQFLKNLDLLDFFAVIQGCTESEHTHTFENYKLAISYILLDNSSSKPVGTLVNGFIGTDLLNIISKLIADHSTGLYRLSLDAEGSEGIKVVFKKNMIIKPKSYLYVMKLFDSKGHLSQLAELIMTTKVFNKAKILLALIPVSRNLKKIVVRVDYIINVRSFRYREYEEYLVKQDAKALSGLIAAQESLVHLGLHGCAEGLDILLASIESQANTLKYLSFVKVHFHGFDMFKHIAPLRNLEQIQFSYCTFDLKDASSPYRFENNFPKLVKLETQGSTNADYAVEILRSAACSSFNVECEPRNSIFNLEY</sequence>
<reference evidence="1" key="1">
    <citation type="submission" date="2021-06" db="EMBL/GenBank/DDBJ databases">
        <authorList>
            <person name="Kallberg Y."/>
            <person name="Tangrot J."/>
            <person name="Rosling A."/>
        </authorList>
    </citation>
    <scope>NUCLEOTIDE SEQUENCE</scope>
    <source>
        <strain evidence="1">CL551</strain>
    </source>
</reference>
<protein>
    <submittedName>
        <fullName evidence="1">7313_t:CDS:1</fullName>
    </submittedName>
</protein>
<gene>
    <name evidence="1" type="ORF">AMORRO_LOCUS10123</name>
</gene>
<dbReference type="AlphaFoldDB" id="A0A9N9DXA5"/>
<feature type="non-terminal residue" evidence="1">
    <location>
        <position position="406"/>
    </location>
</feature>
<evidence type="ECO:0000313" key="1">
    <source>
        <dbReference type="EMBL" id="CAG8654502.1"/>
    </source>
</evidence>
<evidence type="ECO:0000313" key="2">
    <source>
        <dbReference type="Proteomes" id="UP000789342"/>
    </source>
</evidence>
<dbReference type="SUPFAM" id="SSF52047">
    <property type="entry name" value="RNI-like"/>
    <property type="match status" value="1"/>
</dbReference>
<dbReference type="EMBL" id="CAJVPV010010742">
    <property type="protein sequence ID" value="CAG8654502.1"/>
    <property type="molecule type" value="Genomic_DNA"/>
</dbReference>
<dbReference type="Proteomes" id="UP000789342">
    <property type="component" value="Unassembled WGS sequence"/>
</dbReference>
<name>A0A9N9DXA5_9GLOM</name>
<keyword evidence="2" id="KW-1185">Reference proteome</keyword>
<organism evidence="1 2">
    <name type="scientific">Acaulospora morrowiae</name>
    <dbReference type="NCBI Taxonomy" id="94023"/>
    <lineage>
        <taxon>Eukaryota</taxon>
        <taxon>Fungi</taxon>
        <taxon>Fungi incertae sedis</taxon>
        <taxon>Mucoromycota</taxon>
        <taxon>Glomeromycotina</taxon>
        <taxon>Glomeromycetes</taxon>
        <taxon>Diversisporales</taxon>
        <taxon>Acaulosporaceae</taxon>
        <taxon>Acaulospora</taxon>
    </lineage>
</organism>
<dbReference type="OrthoDB" id="2329418at2759"/>
<accession>A0A9N9DXA5</accession>
<proteinExistence type="predicted"/>
<comment type="caution">
    <text evidence="1">The sequence shown here is derived from an EMBL/GenBank/DDBJ whole genome shotgun (WGS) entry which is preliminary data.</text>
</comment>